<evidence type="ECO:0000313" key="2">
    <source>
        <dbReference type="EMBL" id="MBD2757065.1"/>
    </source>
</evidence>
<keyword evidence="1" id="KW-1133">Transmembrane helix</keyword>
<keyword evidence="3" id="KW-1185">Reference proteome</keyword>
<evidence type="ECO:0000256" key="1">
    <source>
        <dbReference type="SAM" id="Phobius"/>
    </source>
</evidence>
<dbReference type="AlphaFoldDB" id="A0A927B7U8"/>
<protein>
    <recommendedName>
        <fullName evidence="4">SbsA Ig-like domain-containing protein</fullName>
    </recommendedName>
</protein>
<proteinExistence type="predicted"/>
<feature type="transmembrane region" description="Helical" evidence="1">
    <location>
        <begin position="12"/>
        <end position="30"/>
    </location>
</feature>
<reference evidence="2" key="1">
    <citation type="submission" date="2020-09" db="EMBL/GenBank/DDBJ databases">
        <authorList>
            <person name="Kim M.K."/>
        </authorList>
    </citation>
    <scope>NUCLEOTIDE SEQUENCE</scope>
    <source>
        <strain evidence="2">BT704</strain>
    </source>
</reference>
<accession>A0A927B7U8</accession>
<evidence type="ECO:0000313" key="3">
    <source>
        <dbReference type="Proteomes" id="UP000653797"/>
    </source>
</evidence>
<organism evidence="2 3">
    <name type="scientific">Spirosoma validum</name>
    <dbReference type="NCBI Taxonomy" id="2771355"/>
    <lineage>
        <taxon>Bacteria</taxon>
        <taxon>Pseudomonadati</taxon>
        <taxon>Bacteroidota</taxon>
        <taxon>Cytophagia</taxon>
        <taxon>Cytophagales</taxon>
        <taxon>Cytophagaceae</taxon>
        <taxon>Spirosoma</taxon>
    </lineage>
</organism>
<gene>
    <name evidence="2" type="ORF">IC230_29565</name>
</gene>
<keyword evidence="1" id="KW-0812">Transmembrane</keyword>
<sequence>MIGIYNNRYQVVIRLYALYSLIFFIASLLIECHSAKEKEITIRWQNRRAIGISIPKGFIDTIDADSLEKQLSVRLTNQKTAIAGQYQLGDGTVIFEPLIPFTRGLRYVVWLNDKRLGEVSIPALDSNDRPALLGIYPSQDSLPENLLKIYLHFSRPMRERQSQKYVTLLKNNNDTLSGVFLDLQPELWNPDRTILTLWLDPGRIKRDLQPNKRLGAPLQTHNRYKLVVTASWPDEQGATLEKDVTKSFVAIQRDSLSPNPKKWTLLEPKSGSLQSLDVSFSESLDYSLLTETLSVIREDGANVPGRWQSGEEEKLIRFKPNNVWQSGRYKLRIESRLEDLAGNNVNRLFDRDITRKDQRATSESFTELLFKVR</sequence>
<dbReference type="Proteomes" id="UP000653797">
    <property type="component" value="Unassembled WGS sequence"/>
</dbReference>
<comment type="caution">
    <text evidence="2">The sequence shown here is derived from an EMBL/GenBank/DDBJ whole genome shotgun (WGS) entry which is preliminary data.</text>
</comment>
<dbReference type="EMBL" id="JACXAA010000016">
    <property type="protein sequence ID" value="MBD2757065.1"/>
    <property type="molecule type" value="Genomic_DNA"/>
</dbReference>
<evidence type="ECO:0008006" key="4">
    <source>
        <dbReference type="Google" id="ProtNLM"/>
    </source>
</evidence>
<keyword evidence="1" id="KW-0472">Membrane</keyword>
<dbReference type="RefSeq" id="WP_191042685.1">
    <property type="nucleotide sequence ID" value="NZ_JACXAA010000016.1"/>
</dbReference>
<name>A0A927B7U8_9BACT</name>